<name>A0A060C742_9THEO</name>
<accession>A0A060C742</accession>
<dbReference type="PANTHER" id="PTHR43863:SF2">
    <property type="entry name" value="MALTASE-GLUCOAMYLASE"/>
    <property type="match status" value="1"/>
</dbReference>
<dbReference type="SUPFAM" id="SSF51011">
    <property type="entry name" value="Glycosyl hydrolase domain"/>
    <property type="match status" value="1"/>
</dbReference>
<dbReference type="InterPro" id="IPR051816">
    <property type="entry name" value="Glycosyl_Hydrolase_31"/>
</dbReference>
<evidence type="ECO:0000313" key="2">
    <source>
        <dbReference type="EMBL" id="AIA90777.1"/>
    </source>
</evidence>
<proteinExistence type="predicted"/>
<dbReference type="PANTHER" id="PTHR43863">
    <property type="entry name" value="HYDROLASE, PUTATIVE (AFU_ORTHOLOGUE AFUA_1G03140)-RELATED"/>
    <property type="match status" value="1"/>
</dbReference>
<dbReference type="AlphaFoldDB" id="A0A060C742"/>
<feature type="domain" description="Glycosyl hydrolase family 31 C-terminal" evidence="1">
    <location>
        <begin position="20"/>
        <end position="91"/>
    </location>
</feature>
<dbReference type="InterPro" id="IPR013780">
    <property type="entry name" value="Glyco_hydro_b"/>
</dbReference>
<dbReference type="Gene3D" id="2.60.40.1180">
    <property type="entry name" value="Golgi alpha-mannosidase II"/>
    <property type="match status" value="1"/>
</dbReference>
<evidence type="ECO:0000259" key="1">
    <source>
        <dbReference type="Pfam" id="PF21365"/>
    </source>
</evidence>
<protein>
    <submittedName>
        <fullName evidence="2">Glyco_hydro_31</fullName>
    </submittedName>
</protein>
<organism evidence="2">
    <name type="scientific">uncultured Thermoanaerobacterium sp</name>
    <dbReference type="NCBI Taxonomy" id="218933"/>
    <lineage>
        <taxon>Bacteria</taxon>
        <taxon>Bacillati</taxon>
        <taxon>Bacillota</taxon>
        <taxon>Clostridia</taxon>
        <taxon>Thermoanaerobacterales</taxon>
        <taxon>Thermoanaerobacteraceae</taxon>
        <taxon>Thermoanaerobacterium</taxon>
        <taxon>environmental samples</taxon>
    </lineage>
</organism>
<reference evidence="2" key="1">
    <citation type="journal article" date="2013" name="Environ. Microbiol.">
        <title>Seasonally variable intestinal metagenomes of the red palm weevil (Rhynchophorus ferrugineus).</title>
        <authorList>
            <person name="Jia S."/>
            <person name="Zhang X."/>
            <person name="Zhang G."/>
            <person name="Yin A."/>
            <person name="Zhang S."/>
            <person name="Li F."/>
            <person name="Wang L."/>
            <person name="Zhao D."/>
            <person name="Yun Q."/>
            <person name="Tala"/>
            <person name="Wang J."/>
            <person name="Sun G."/>
            <person name="Baabdullah M."/>
            <person name="Yu X."/>
            <person name="Hu S."/>
            <person name="Al-Mssallem I.S."/>
            <person name="Yu J."/>
        </authorList>
    </citation>
    <scope>NUCLEOTIDE SEQUENCE</scope>
</reference>
<dbReference type="Pfam" id="PF21365">
    <property type="entry name" value="Glyco_hydro_31_3rd"/>
    <property type="match status" value="1"/>
</dbReference>
<dbReference type="InterPro" id="IPR048395">
    <property type="entry name" value="Glyco_hydro_31_C"/>
</dbReference>
<sequence>TGTRSWYTCYPALSTISPGESIWDIEDEYMFGPRSWLVAPVLFEGDRIRSVRLPEGTSWIDTQNGVEYEGGQTVQVDAPLDVIPVFARKGTDVAAVF</sequence>
<dbReference type="EMBL" id="KF123474">
    <property type="protein sequence ID" value="AIA90777.1"/>
    <property type="molecule type" value="Genomic_DNA"/>
</dbReference>
<feature type="non-terminal residue" evidence="2">
    <location>
        <position position="1"/>
    </location>
</feature>